<organism evidence="2 3">
    <name type="scientific">Phaseolus angularis</name>
    <name type="common">Azuki bean</name>
    <name type="synonym">Vigna angularis</name>
    <dbReference type="NCBI Taxonomy" id="3914"/>
    <lineage>
        <taxon>Eukaryota</taxon>
        <taxon>Viridiplantae</taxon>
        <taxon>Streptophyta</taxon>
        <taxon>Embryophyta</taxon>
        <taxon>Tracheophyta</taxon>
        <taxon>Spermatophyta</taxon>
        <taxon>Magnoliopsida</taxon>
        <taxon>eudicotyledons</taxon>
        <taxon>Gunneridae</taxon>
        <taxon>Pentapetalae</taxon>
        <taxon>rosids</taxon>
        <taxon>fabids</taxon>
        <taxon>Fabales</taxon>
        <taxon>Fabaceae</taxon>
        <taxon>Papilionoideae</taxon>
        <taxon>50 kb inversion clade</taxon>
        <taxon>NPAAA clade</taxon>
        <taxon>indigoferoid/millettioid clade</taxon>
        <taxon>Phaseoleae</taxon>
        <taxon>Vigna</taxon>
    </lineage>
</organism>
<proteinExistence type="predicted"/>
<evidence type="ECO:0000313" key="3">
    <source>
        <dbReference type="Proteomes" id="UP000053144"/>
    </source>
</evidence>
<evidence type="ECO:0000256" key="1">
    <source>
        <dbReference type="SAM" id="MobiDB-lite"/>
    </source>
</evidence>
<dbReference type="EMBL" id="KQ258389">
    <property type="protein sequence ID" value="KOM27649.1"/>
    <property type="molecule type" value="Genomic_DNA"/>
</dbReference>
<feature type="region of interest" description="Disordered" evidence="1">
    <location>
        <begin position="54"/>
        <end position="81"/>
    </location>
</feature>
<gene>
    <name evidence="2" type="ORF">LR48_Vigan442s008500</name>
</gene>
<accession>A0A0L9TBZ1</accession>
<dbReference type="AlphaFoldDB" id="A0A0L9TBZ1"/>
<evidence type="ECO:0000313" key="2">
    <source>
        <dbReference type="EMBL" id="KOM27649.1"/>
    </source>
</evidence>
<reference evidence="3" key="1">
    <citation type="journal article" date="2015" name="Proc. Natl. Acad. Sci. U.S.A.">
        <title>Genome sequencing of adzuki bean (Vigna angularis) provides insight into high starch and low fat accumulation and domestication.</title>
        <authorList>
            <person name="Yang K."/>
            <person name="Tian Z."/>
            <person name="Chen C."/>
            <person name="Luo L."/>
            <person name="Zhao B."/>
            <person name="Wang Z."/>
            <person name="Yu L."/>
            <person name="Li Y."/>
            <person name="Sun Y."/>
            <person name="Li W."/>
            <person name="Chen Y."/>
            <person name="Li Y."/>
            <person name="Zhang Y."/>
            <person name="Ai D."/>
            <person name="Zhao J."/>
            <person name="Shang C."/>
            <person name="Ma Y."/>
            <person name="Wu B."/>
            <person name="Wang M."/>
            <person name="Gao L."/>
            <person name="Sun D."/>
            <person name="Zhang P."/>
            <person name="Guo F."/>
            <person name="Wang W."/>
            <person name="Li Y."/>
            <person name="Wang J."/>
            <person name="Varshney R.K."/>
            <person name="Wang J."/>
            <person name="Ling H.Q."/>
            <person name="Wan P."/>
        </authorList>
    </citation>
    <scope>NUCLEOTIDE SEQUENCE</scope>
    <source>
        <strain evidence="3">cv. Jingnong 6</strain>
    </source>
</reference>
<dbReference type="Gramene" id="KOM27649">
    <property type="protein sequence ID" value="KOM27649"/>
    <property type="gene ID" value="LR48_Vigan442s008500"/>
</dbReference>
<protein>
    <submittedName>
        <fullName evidence="2">Uncharacterized protein</fullName>
    </submittedName>
</protein>
<name>A0A0L9TBZ1_PHAAN</name>
<dbReference type="Proteomes" id="UP000053144">
    <property type="component" value="Unassembled WGS sequence"/>
</dbReference>
<sequence length="81" mass="8693">MDDHCIDKTDVQIRTTTQGKNTGPSGLYDSMYLQAFLHPGDVVTGNVHQLPPEISPISPKYSKGLGPPVATGIATGRRSEK</sequence>